<dbReference type="Pfam" id="PF15818">
    <property type="entry name" value="CCDC73"/>
    <property type="match status" value="1"/>
</dbReference>
<dbReference type="Ensembl" id="ENSCAFT00030039038.1">
    <property type="protein sequence ID" value="ENSCAFP00030034047.1"/>
    <property type="gene ID" value="ENSCAFG00030020949.1"/>
</dbReference>
<evidence type="ECO:0000313" key="3">
    <source>
        <dbReference type="Ensembl" id="ENSCAFP00030034047.1"/>
    </source>
</evidence>
<feature type="compositionally biased region" description="Polar residues" evidence="2">
    <location>
        <begin position="742"/>
        <end position="759"/>
    </location>
</feature>
<protein>
    <submittedName>
        <fullName evidence="3">Coiled-coil domain containing 73</fullName>
    </submittedName>
</protein>
<evidence type="ECO:0000313" key="4">
    <source>
        <dbReference type="Proteomes" id="UP000694429"/>
    </source>
</evidence>
<dbReference type="PANTHER" id="PTHR28660">
    <property type="entry name" value="COILED-COIL DOMAIN-CONTAINING PROTEIN 73"/>
    <property type="match status" value="1"/>
</dbReference>
<evidence type="ECO:0000256" key="1">
    <source>
        <dbReference type="SAM" id="Coils"/>
    </source>
</evidence>
<keyword evidence="1" id="KW-0175">Coiled coil</keyword>
<reference evidence="3" key="2">
    <citation type="submission" date="2025-08" db="UniProtKB">
        <authorList>
            <consortium name="Ensembl"/>
        </authorList>
    </citation>
    <scope>IDENTIFICATION</scope>
</reference>
<reference evidence="3" key="1">
    <citation type="submission" date="2019-03" db="EMBL/GenBank/DDBJ databases">
        <authorList>
            <person name="Warren W.C."/>
            <person name="Johnson G.S."/>
        </authorList>
    </citation>
    <scope>NUCLEOTIDE SEQUENCE [LARGE SCALE GENOMIC DNA]</scope>
    <source>
        <strain evidence="3">Basenji</strain>
    </source>
</reference>
<sequence length="1026" mass="117252">MAFPEAASRLPEINVNMENDFKSDSSSSTFALQSSSETMFSIQLLDFKTSLLEALEELRMRREAETQYEEQIGKIIMEIQELKWQKGKYQLATEIKEKEIEGLKETLKALQVSKYSLQKKVSEMEKKVQLHLLAKEDHQKQLNEIEKYYGTITGQFGSVKENHEKLERNVQEAIQLNKRLSALNKNQESEICSLKKELKKVTSDLIKSKVTCQHKMGEENIHLTVKEQKFQELQERLNMDIIISFQRMQQLLQHQTQINTELEAELKVLKENNQTLERDNELQREKIKENEEKFLNLQNEHEKALGTWKKHVEELNGEINEIKNELSSLKETHKLQEHYNELCDQKKFEEDKKFQNLPEVNTENSEMSMEKSENTIIQKYNSGQEIKKDTVSFCFDTNYREKEKKEGSFIEFIIEDLQLFEKSSKNEFDPVIPQDENQSEISQSKTLCTEKELISQGQTLNDFRKAVTSEIKDKVGSEKDHGCTEFKSPNSSFLMAIESEQTDLERTEGFDLHADVQLEVENNRTSSNSILSEMVHHTNQKRDVSEDQSFKRFTLLPGIQENATEKDITNSDQIKVDLDSSLNVKKDAVQGQKYNLQESSNVMSDNKQCKINQMQLLNKKSKCGILPFKQTSVFQQICNDTSEKPELTIPPDTAANHISSAFSENLKILKNSDKNVSIMPMLVKPNSSLGERTIWKNLNDMHTSQLKNCLGYLENSATISHLQVNNENIHTSEAKDMKTAVPTKTSTEIQSSNKESQIEENQITEATKNDLLLFVNVNERQHSLLNNTEKTESLNDIVSGKIYSEGQLEESCSFHIKPSGDLVNRSARSPFDLSTSDKKTEKIPVYVNFLDPSPWSKVNQIESQTVSTSTSSIPLLLKERPVGPSENKNTVSVTLCENDHNGIRDTGPDTTSINRVADTLNNSSIHPDPKGEPSEERNATAKTFYDSSFPTEHVKIKPLESALLQSHSQATRTKDAAALAASSTEEDDWQSLVTNQINEIEKSLSLENDNQPKKRKAEDMLEEMTD</sequence>
<dbReference type="PANTHER" id="PTHR28660:SF1">
    <property type="entry name" value="COILED-COIL DOMAIN-CONTAINING PROTEIN 73"/>
    <property type="match status" value="1"/>
</dbReference>
<gene>
    <name evidence="3" type="primary">CCDC73</name>
</gene>
<organism evidence="3 4">
    <name type="scientific">Canis lupus familiaris</name>
    <name type="common">Dog</name>
    <name type="synonym">Canis familiaris</name>
    <dbReference type="NCBI Taxonomy" id="9615"/>
    <lineage>
        <taxon>Eukaryota</taxon>
        <taxon>Metazoa</taxon>
        <taxon>Chordata</taxon>
        <taxon>Craniata</taxon>
        <taxon>Vertebrata</taxon>
        <taxon>Euteleostomi</taxon>
        <taxon>Mammalia</taxon>
        <taxon>Eutheria</taxon>
        <taxon>Laurasiatheria</taxon>
        <taxon>Carnivora</taxon>
        <taxon>Caniformia</taxon>
        <taxon>Canidae</taxon>
        <taxon>Canis</taxon>
    </lineage>
</organism>
<dbReference type="OrthoDB" id="6145717at2759"/>
<feature type="region of interest" description="Disordered" evidence="2">
    <location>
        <begin position="967"/>
        <end position="990"/>
    </location>
</feature>
<dbReference type="AlphaFoldDB" id="A0A8C0P103"/>
<dbReference type="Proteomes" id="UP000694429">
    <property type="component" value="Chromosome 18"/>
</dbReference>
<name>A0A8C0P103_CANLF</name>
<evidence type="ECO:0000256" key="2">
    <source>
        <dbReference type="SAM" id="MobiDB-lite"/>
    </source>
</evidence>
<feature type="compositionally biased region" description="Basic and acidic residues" evidence="2">
    <location>
        <begin position="1003"/>
        <end position="1019"/>
    </location>
</feature>
<accession>A0A8C0P103</accession>
<feature type="region of interest" description="Disordered" evidence="2">
    <location>
        <begin position="1003"/>
        <end position="1026"/>
    </location>
</feature>
<dbReference type="InterPro" id="IPR031650">
    <property type="entry name" value="CCDC73"/>
</dbReference>
<feature type="region of interest" description="Disordered" evidence="2">
    <location>
        <begin position="737"/>
        <end position="759"/>
    </location>
</feature>
<feature type="coiled-coil region" evidence="1">
    <location>
        <begin position="245"/>
        <end position="332"/>
    </location>
</feature>
<proteinExistence type="predicted"/>
<feature type="coiled-coil region" evidence="1">
    <location>
        <begin position="156"/>
        <end position="190"/>
    </location>
</feature>